<keyword evidence="4" id="KW-0233">DNA recombination</keyword>
<evidence type="ECO:0000256" key="4">
    <source>
        <dbReference type="ARBA" id="ARBA00023172"/>
    </source>
</evidence>
<feature type="domain" description="Tn3 transposase DDE" evidence="5">
    <location>
        <begin position="593"/>
        <end position="986"/>
    </location>
</feature>
<evidence type="ECO:0000313" key="8">
    <source>
        <dbReference type="Proteomes" id="UP000190906"/>
    </source>
</evidence>
<feature type="domain" description="DUF4158" evidence="6">
    <location>
        <begin position="3"/>
        <end position="157"/>
    </location>
</feature>
<dbReference type="Pfam" id="PF13700">
    <property type="entry name" value="DUF4158"/>
    <property type="match status" value="1"/>
</dbReference>
<evidence type="ECO:0000259" key="5">
    <source>
        <dbReference type="Pfam" id="PF01526"/>
    </source>
</evidence>
<keyword evidence="2" id="KW-0815">Transposition</keyword>
<dbReference type="GO" id="GO:0004803">
    <property type="term" value="F:transposase activity"/>
    <property type="evidence" value="ECO:0007669"/>
    <property type="project" value="InterPro"/>
</dbReference>
<gene>
    <name evidence="7" type="ORF">BW897_31180</name>
</gene>
<dbReference type="InterPro" id="IPR047653">
    <property type="entry name" value="Tn3-like_transpos"/>
</dbReference>
<evidence type="ECO:0000256" key="3">
    <source>
        <dbReference type="ARBA" id="ARBA00023125"/>
    </source>
</evidence>
<dbReference type="GO" id="GO:0003677">
    <property type="term" value="F:DNA binding"/>
    <property type="evidence" value="ECO:0007669"/>
    <property type="project" value="UniProtKB-KW"/>
</dbReference>
<name>A0A1S9T818_BACCE</name>
<dbReference type="NCBIfam" id="NF033527">
    <property type="entry name" value="transpos_Tn3"/>
    <property type="match status" value="1"/>
</dbReference>
<proteinExistence type="inferred from homology"/>
<reference evidence="7 8" key="1">
    <citation type="submission" date="2017-01" db="EMBL/GenBank/DDBJ databases">
        <title>Bacillus cereus isolates.</title>
        <authorList>
            <person name="Beno S.M."/>
        </authorList>
    </citation>
    <scope>NUCLEOTIDE SEQUENCE [LARGE SCALE GENOMIC DNA]</scope>
    <source>
        <strain evidence="7 8">FSL H8-0485</strain>
    </source>
</reference>
<evidence type="ECO:0000313" key="7">
    <source>
        <dbReference type="EMBL" id="OOR05849.1"/>
    </source>
</evidence>
<comment type="caution">
    <text evidence="7">The sequence shown here is derived from an EMBL/GenBank/DDBJ whole genome shotgun (WGS) entry which is preliminary data.</text>
</comment>
<comment type="similarity">
    <text evidence="1">Belongs to the transposase 7 family.</text>
</comment>
<dbReference type="InterPro" id="IPR002513">
    <property type="entry name" value="Tn3_Tnp_DDE_dom"/>
</dbReference>
<keyword evidence="3" id="KW-0238">DNA-binding</keyword>
<dbReference type="Proteomes" id="UP000190906">
    <property type="component" value="Unassembled WGS sequence"/>
</dbReference>
<protein>
    <submittedName>
        <fullName evidence="7">Tn3 family transposase</fullName>
    </submittedName>
</protein>
<dbReference type="InterPro" id="IPR025296">
    <property type="entry name" value="DUF4158"/>
</dbReference>
<organism evidence="7 8">
    <name type="scientific">Bacillus cereus</name>
    <dbReference type="NCBI Taxonomy" id="1396"/>
    <lineage>
        <taxon>Bacteria</taxon>
        <taxon>Bacillati</taxon>
        <taxon>Bacillota</taxon>
        <taxon>Bacilli</taxon>
        <taxon>Bacillales</taxon>
        <taxon>Bacillaceae</taxon>
        <taxon>Bacillus</taxon>
        <taxon>Bacillus cereus group</taxon>
    </lineage>
</organism>
<dbReference type="Pfam" id="PF01526">
    <property type="entry name" value="DDE_Tnp_Tn3"/>
    <property type="match status" value="1"/>
</dbReference>
<sequence length="1001" mass="117328">MKKSWTEEELLEYYMLLPNERHLVLSKKTNPNRLGFAVLLKYFQQEARFPSEKQDISKDIVQHLAHQIDALPEDFFEHYRWGGKERSYTDHRKTICDLFGFRELTSKNKLQLIKWPKEQVQFTHDMEDLSNQAYHLFRKWKVERPSKGSLKRMIHSAIDTYEKDLYHTISEQLSAETCCLLDALLDVQSNEDLEIVDIMYEKTNSNQLSFRYLLSSACKPSVNTMETELKKLLAIQLLGIPPRLFQHLPPKLEKKYRFRAATETVTELRAHPSHIRYTLLAILFSYQHGKVIDSLADLLDEITLKIKNRAKNTTRKEAIAELERVKGKNKHIISLLKATVEHPEGIIQDTLFPIVSANTIQDIIKEMTKNDREYKGKIYTRMHASYGGHYRRTFIDILMNLTFRSNNQLHQPVIEAIQLIREYKESGQRYFAIEDTVPIDGVVQPKWKNIIIEANSQGIERVNRINYEIAVIQSLRTQFRCKEIWIEGANRYRNPDEDLPQDFEENKEEYFEALKIPLDVNPFIENIKQLMKEKLQMLHQGLENQINKKIVITTKSNKGWIQVTPLDKQLEPPLVPTIKQEVKNRWNDINLLDLLKETDFHTVFTKHFKTTANREIIDAKTVQRRLLLCLFGLGTNTGLKAVAAGNPIDNYRELRYLRQKFIHKDHLRRANAEVINQIMNHREKNVWGEATTACASDSKHFGAWDQNLLTEWHPRYRKHGIMIYWHTDRKSACVYSQIKSCLSSEVAAMMEGVLRHCTDMEIDRNYVDTHGQSVIAFAFCHLLGFKLMPRFKNIGSQKLYRPEAGMNEEYSQLHPLLSRPINWDLIQQQYEEIVKFATALRLGTASAESILKRFTRDTKHTKHPTYLALCELGKAMKTIFLCEYLHSEDIRREIQEGLNTVEKWNSVTTYIVYGKNSELRSNSLEDQEVSALSLQLLQNCLVYMNTLMVQEILYDNQQYWLKKMTMEGFRGLTPLFYHHVNPYGIFKLNMNQRIPIKLQVA</sequence>
<evidence type="ECO:0000259" key="6">
    <source>
        <dbReference type="Pfam" id="PF13700"/>
    </source>
</evidence>
<accession>A0A1S9T818</accession>
<evidence type="ECO:0000256" key="1">
    <source>
        <dbReference type="ARBA" id="ARBA00009402"/>
    </source>
</evidence>
<dbReference type="EMBL" id="MUAJ01000080">
    <property type="protein sequence ID" value="OOR05849.1"/>
    <property type="molecule type" value="Genomic_DNA"/>
</dbReference>
<dbReference type="AlphaFoldDB" id="A0A1S9T818"/>
<dbReference type="GO" id="GO:0006313">
    <property type="term" value="P:DNA transposition"/>
    <property type="evidence" value="ECO:0007669"/>
    <property type="project" value="InterPro"/>
</dbReference>
<evidence type="ECO:0000256" key="2">
    <source>
        <dbReference type="ARBA" id="ARBA00022578"/>
    </source>
</evidence>